<dbReference type="STRING" id="909613.UO65_4320"/>
<reference evidence="2 3" key="1">
    <citation type="journal article" date="2014" name="Genome Announc.">
        <title>Draft Genome Sequence of the Antitrypanosomally Active Sponge-Associated Bacterium Actinokineospora sp. Strain EG49.</title>
        <authorList>
            <person name="Harjes J."/>
            <person name="Ryu T."/>
            <person name="Abdelmohsen U.R."/>
            <person name="Moitinho-Silva L."/>
            <person name="Horn H."/>
            <person name="Ravasi T."/>
            <person name="Hentschel U."/>
        </authorList>
    </citation>
    <scope>NUCLEOTIDE SEQUENCE [LARGE SCALE GENOMIC DNA]</scope>
    <source>
        <strain evidence="2 3">EG49</strain>
    </source>
</reference>
<keyword evidence="3" id="KW-1185">Reference proteome</keyword>
<feature type="compositionally biased region" description="Pro residues" evidence="1">
    <location>
        <begin position="53"/>
        <end position="67"/>
    </location>
</feature>
<organism evidence="2 3">
    <name type="scientific">Actinokineospora spheciospongiae</name>
    <dbReference type="NCBI Taxonomy" id="909613"/>
    <lineage>
        <taxon>Bacteria</taxon>
        <taxon>Bacillati</taxon>
        <taxon>Actinomycetota</taxon>
        <taxon>Actinomycetes</taxon>
        <taxon>Pseudonocardiales</taxon>
        <taxon>Pseudonocardiaceae</taxon>
        <taxon>Actinokineospora</taxon>
    </lineage>
</organism>
<gene>
    <name evidence="2" type="ORF">UO65_4320</name>
</gene>
<dbReference type="Proteomes" id="UP000019277">
    <property type="component" value="Unassembled WGS sequence"/>
</dbReference>
<accession>W7IHI7</accession>
<protein>
    <submittedName>
        <fullName evidence="2">Uncharacterized protein</fullName>
    </submittedName>
</protein>
<feature type="compositionally biased region" description="Basic and acidic residues" evidence="1">
    <location>
        <begin position="1"/>
        <end position="11"/>
    </location>
</feature>
<evidence type="ECO:0000256" key="1">
    <source>
        <dbReference type="SAM" id="MobiDB-lite"/>
    </source>
</evidence>
<dbReference type="AlphaFoldDB" id="W7IHI7"/>
<name>W7IHI7_9PSEU</name>
<proteinExistence type="predicted"/>
<feature type="region of interest" description="Disordered" evidence="1">
    <location>
        <begin position="1"/>
        <end position="88"/>
    </location>
</feature>
<evidence type="ECO:0000313" key="3">
    <source>
        <dbReference type="Proteomes" id="UP000019277"/>
    </source>
</evidence>
<sequence>MRVEPDLERLPVVRHRNPPRQPGGTTYAGDAPFPPGHPECARRPTGPVRDRPPQQPPPTPARPPATRNPPGAAADRPETGGPATATPGWVVLLGWGSDHVQACPGSGALLSPHSVTPGT</sequence>
<comment type="caution">
    <text evidence="2">The sequence shown here is derived from an EMBL/GenBank/DDBJ whole genome shotgun (WGS) entry which is preliminary data.</text>
</comment>
<evidence type="ECO:0000313" key="2">
    <source>
        <dbReference type="EMBL" id="EWC60365.1"/>
    </source>
</evidence>
<dbReference type="EMBL" id="AYXG01000162">
    <property type="protein sequence ID" value="EWC60365.1"/>
    <property type="molecule type" value="Genomic_DNA"/>
</dbReference>